<proteinExistence type="predicted"/>
<evidence type="ECO:0000313" key="3">
    <source>
        <dbReference type="Proteomes" id="UP000647172"/>
    </source>
</evidence>
<dbReference type="Gene3D" id="1.10.510.10">
    <property type="entry name" value="Transferase(Phosphotransferase) domain 1"/>
    <property type="match status" value="1"/>
</dbReference>
<sequence length="859" mass="93369">MDKQYERFCVADPYFYDALTSAQPEATWFAAARRPVPDGWRRETLDDWLIYGPEGGELPDQGWKIHVSACLDNAERVLDRVFGYCRSRGLPFKFIHGRAALLLRNAKYARRGSSGKFITVYPRDDAELEVVGKELGELLDGEPGPYILSDLRLGDGPVHVRYGGFAARYCVADGVVEPALADPSGRLVPDRRDPVFRTPDWVPLPRFLGPHLAARNATTVVDLPYRIEEVIHFSNGGGLYRGTDTRTGDRVVLKEARPHAGLDADGVDAVARLTREQEALELLSDLPGVPRVHDRFRLGEHDFLALEHIDAVPLNKLLVDRYPLIDARAGAERYRAYSRWALHVYAQVERIIDAVHERGLVYGDLHLFNVLVRTDGPDADTAVLIDFEVAGPADGYRRPGLRNQGFAAPRGVTGPDVDRYALACLRLAMFLPLTAMLRLAPEKARDFAAVIAEHFEVPAEFLDEAVATITGRPAAPGPAARPRPDTDVPALMRRLTDAIVDSATPRRDDRLFPGDIEQFHSGGLNLAYGAAGVLHALAATGAGPFPGFEDWLVRRALRPSSGSRLGFYDGLHGVAYVLHELDRRQEALDVLARCLGEPWDELGTDLMSGLAGIALSLLHLADATGETALHDAARRATDLVSARLAAVAAEEPPAGERAVSGGRQPRAGLTHGWTGPALLFLRLYERTGDPAQLDRAVTALRQDLRRCVTRADGALEVDEGWRTMPYLAQGSTGIGIVLDQVLAHRPDERLARAGAAIGRAAGSPFYAQAGLFAGRAGIIRYLAGHDRDDDRLDRQVGNLAWHAVPFRSGLAFPGDQLLRLSMDLATGTAGVLLALGAARHDPAADLPFLAPAAGPAGAR</sequence>
<dbReference type="GO" id="GO:0031179">
    <property type="term" value="P:peptide modification"/>
    <property type="evidence" value="ECO:0007669"/>
    <property type="project" value="InterPro"/>
</dbReference>
<dbReference type="SUPFAM" id="SSF158745">
    <property type="entry name" value="LanC-like"/>
    <property type="match status" value="1"/>
</dbReference>
<name>A0A919MQP7_9ACTN</name>
<evidence type="ECO:0000313" key="2">
    <source>
        <dbReference type="EMBL" id="GIE53871.1"/>
    </source>
</evidence>
<dbReference type="Proteomes" id="UP000647172">
    <property type="component" value="Unassembled WGS sequence"/>
</dbReference>
<dbReference type="CDD" id="cd04791">
    <property type="entry name" value="LanC_SerThrkinase"/>
    <property type="match status" value="1"/>
</dbReference>
<dbReference type="Pfam" id="PF05147">
    <property type="entry name" value="LANC_like"/>
    <property type="match status" value="1"/>
</dbReference>
<gene>
    <name evidence="2" type="ORF">Ani05nite_74050</name>
</gene>
<evidence type="ECO:0000259" key="1">
    <source>
        <dbReference type="PROSITE" id="PS50011"/>
    </source>
</evidence>
<protein>
    <submittedName>
        <fullName evidence="2">Serine/threonine protein kinase</fullName>
    </submittedName>
</protein>
<dbReference type="EMBL" id="BOMQ01000091">
    <property type="protein sequence ID" value="GIE53871.1"/>
    <property type="molecule type" value="Genomic_DNA"/>
</dbReference>
<dbReference type="RefSeq" id="WP_203776273.1">
    <property type="nucleotide sequence ID" value="NZ_BAAAYJ010000059.1"/>
</dbReference>
<dbReference type="AlphaFoldDB" id="A0A919MQP7"/>
<feature type="domain" description="Protein kinase" evidence="1">
    <location>
        <begin position="225"/>
        <end position="495"/>
    </location>
</feature>
<dbReference type="Gene3D" id="3.30.200.20">
    <property type="entry name" value="Phosphorylase Kinase, domain 1"/>
    <property type="match status" value="1"/>
</dbReference>
<dbReference type="InterPro" id="IPR058053">
    <property type="entry name" value="RamC_C"/>
</dbReference>
<dbReference type="SMART" id="SM01260">
    <property type="entry name" value="LANC_like"/>
    <property type="match status" value="1"/>
</dbReference>
<keyword evidence="2" id="KW-0723">Serine/threonine-protein kinase</keyword>
<dbReference type="Pfam" id="PF25816">
    <property type="entry name" value="RamC_N"/>
    <property type="match status" value="1"/>
</dbReference>
<accession>A0A919MQP7</accession>
<dbReference type="SMART" id="SM00220">
    <property type="entry name" value="S_TKc"/>
    <property type="match status" value="1"/>
</dbReference>
<dbReference type="GO" id="GO:0004674">
    <property type="term" value="F:protein serine/threonine kinase activity"/>
    <property type="evidence" value="ECO:0007669"/>
    <property type="project" value="UniProtKB-KW"/>
</dbReference>
<organism evidence="2 3">
    <name type="scientific">Actinoplanes nipponensis</name>
    <dbReference type="NCBI Taxonomy" id="135950"/>
    <lineage>
        <taxon>Bacteria</taxon>
        <taxon>Bacillati</taxon>
        <taxon>Actinomycetota</taxon>
        <taxon>Actinomycetes</taxon>
        <taxon>Micromonosporales</taxon>
        <taxon>Micromonosporaceae</taxon>
        <taxon>Actinoplanes</taxon>
    </lineage>
</organism>
<keyword evidence="2" id="KW-0418">Kinase</keyword>
<dbReference type="InterPro" id="IPR011009">
    <property type="entry name" value="Kinase-like_dom_sf"/>
</dbReference>
<dbReference type="GO" id="GO:0005524">
    <property type="term" value="F:ATP binding"/>
    <property type="evidence" value="ECO:0007669"/>
    <property type="project" value="InterPro"/>
</dbReference>
<dbReference type="InterPro" id="IPR053524">
    <property type="entry name" value="Aerial_hyphae_peptide-synth"/>
</dbReference>
<keyword evidence="3" id="KW-1185">Reference proteome</keyword>
<dbReference type="PRINTS" id="PR01950">
    <property type="entry name" value="LANCSUPER"/>
</dbReference>
<dbReference type="SUPFAM" id="SSF56112">
    <property type="entry name" value="Protein kinase-like (PK-like)"/>
    <property type="match status" value="1"/>
</dbReference>
<dbReference type="InterPro" id="IPR007822">
    <property type="entry name" value="LANC-like"/>
</dbReference>
<comment type="caution">
    <text evidence="2">The sequence shown here is derived from an EMBL/GenBank/DDBJ whole genome shotgun (WGS) entry which is preliminary data.</text>
</comment>
<dbReference type="PROSITE" id="PS50011">
    <property type="entry name" value="PROTEIN_KINASE_DOM"/>
    <property type="match status" value="1"/>
</dbReference>
<dbReference type="InterPro" id="IPR000719">
    <property type="entry name" value="Prot_kinase_dom"/>
</dbReference>
<dbReference type="InterPro" id="IPR057929">
    <property type="entry name" value="RamC_N"/>
</dbReference>
<reference evidence="2" key="1">
    <citation type="submission" date="2021-01" db="EMBL/GenBank/DDBJ databases">
        <title>Whole genome shotgun sequence of Actinoplanes nipponensis NBRC 14063.</title>
        <authorList>
            <person name="Komaki H."/>
            <person name="Tamura T."/>
        </authorList>
    </citation>
    <scope>NUCLEOTIDE SEQUENCE</scope>
    <source>
        <strain evidence="2">NBRC 14063</strain>
    </source>
</reference>
<dbReference type="Gene3D" id="1.50.10.20">
    <property type="match status" value="1"/>
</dbReference>
<dbReference type="NCBIfam" id="NF038151">
    <property type="entry name" value="lanthi_synth_III"/>
    <property type="match status" value="1"/>
</dbReference>
<keyword evidence="2" id="KW-0808">Transferase</keyword>